<organism evidence="1 2">
    <name type="scientific">Paraburkholderia podalyriae</name>
    <dbReference type="NCBI Taxonomy" id="1938811"/>
    <lineage>
        <taxon>Bacteria</taxon>
        <taxon>Pseudomonadati</taxon>
        <taxon>Pseudomonadota</taxon>
        <taxon>Betaproteobacteria</taxon>
        <taxon>Burkholderiales</taxon>
        <taxon>Burkholderiaceae</taxon>
        <taxon>Paraburkholderia</taxon>
    </lineage>
</organism>
<protein>
    <submittedName>
        <fullName evidence="1">Uncharacterized protein</fullName>
    </submittedName>
</protein>
<dbReference type="EMBL" id="VZQQ01000035">
    <property type="protein sequence ID" value="MBC8750599.1"/>
    <property type="molecule type" value="Genomic_DNA"/>
</dbReference>
<proteinExistence type="predicted"/>
<name>A0ABR7PWD9_9BURK</name>
<keyword evidence="2" id="KW-1185">Reference proteome</keyword>
<reference evidence="1 2" key="1">
    <citation type="submission" date="2019-09" db="EMBL/GenBank/DDBJ databases">
        <title>Paraburkholderia podalyriae sp. nov., A South African Podalyria-associated rhizobium.</title>
        <authorList>
            <person name="Mavima L."/>
            <person name="Beukes C.W."/>
            <person name="Palmer M."/>
            <person name="De Meyer S.E."/>
            <person name="James E.K."/>
            <person name="Maluk M."/>
            <person name="Avontuur J.R."/>
            <person name="Chan W.Y."/>
            <person name="Venter S.N."/>
            <person name="Steenkamp E.T."/>
        </authorList>
    </citation>
    <scope>NUCLEOTIDE SEQUENCE [LARGE SCALE GENOMIC DNA]</scope>
    <source>
        <strain evidence="1 2">WC7.3b</strain>
    </source>
</reference>
<evidence type="ECO:0000313" key="1">
    <source>
        <dbReference type="EMBL" id="MBC8750599.1"/>
    </source>
</evidence>
<gene>
    <name evidence="1" type="ORF">F6X42_29655</name>
</gene>
<accession>A0ABR7PWD9</accession>
<dbReference type="RefSeq" id="WP_187637558.1">
    <property type="nucleotide sequence ID" value="NZ_VZQQ01000035.1"/>
</dbReference>
<evidence type="ECO:0000313" key="2">
    <source>
        <dbReference type="Proteomes" id="UP000736373"/>
    </source>
</evidence>
<sequence length="88" mass="10029">MPSWPRCKTHAVVRSSILAFKTRIGLKNRPIRASYGEERRQFSVFVYIVVMAQIPQISSISKLHGTTARVIEFAITIKTITPKTITKR</sequence>
<comment type="caution">
    <text evidence="1">The sequence shown here is derived from an EMBL/GenBank/DDBJ whole genome shotgun (WGS) entry which is preliminary data.</text>
</comment>
<dbReference type="Proteomes" id="UP000736373">
    <property type="component" value="Unassembled WGS sequence"/>
</dbReference>